<sequence>MRKVINYSALLVLFALLFSCKEDELIVPYGEGDPTIELKQSPKTALFGDSLQFTVNVADQSIDLSTLKVELLFSEENVSEIKIRTKENGEYSGKLFVPFKKNIPNGTAILRYTLENVQRVKEVHEEQITLSRPDFPYLTLVAGTTKYRMERVATNQYELTQELPMKVSGYIEAPKVGNLGNIIQFGYENNAVVQGINTPIPFSNTSAGVYTIAFNTLTYEASPFLIGYSINGESMKMVNENQYAVDLNVTQGQELEIEGIEGFNAWWLDKDFIREEGGKYYVNAMTGKYRFTADFDKEYMKIEPMSGNDLAHLNADGTGAIWIIGEGIGKPSVAANEVGWDTGKAISLAPMGNKKYQVTVVAGQTIKTDNINFKFFHQKNWGGEFKHTDITTNSDVVFVGDGSNGRDSGNLGLSAGKTLEAGATYVFVVDLSEGNNKAKLTVTKL</sequence>
<dbReference type="RefSeq" id="WP_103904864.1">
    <property type="nucleotide sequence ID" value="NZ_CP049246.1"/>
</dbReference>
<dbReference type="Pfam" id="PF17165">
    <property type="entry name" value="DUF5121"/>
    <property type="match status" value="1"/>
</dbReference>
<dbReference type="Pfam" id="PF17163">
    <property type="entry name" value="DUF5125"/>
    <property type="match status" value="1"/>
</dbReference>
<dbReference type="EMBL" id="FNUT01000001">
    <property type="protein sequence ID" value="SEF47179.1"/>
    <property type="molecule type" value="Genomic_DNA"/>
</dbReference>
<dbReference type="InterPro" id="IPR033429">
    <property type="entry name" value="DUF5125"/>
</dbReference>
<dbReference type="OrthoDB" id="1004111at2"/>
<dbReference type="PROSITE" id="PS51257">
    <property type="entry name" value="PROKAR_LIPOPROTEIN"/>
    <property type="match status" value="1"/>
</dbReference>
<dbReference type="Pfam" id="PF16408">
    <property type="entry name" value="DUF5016"/>
    <property type="match status" value="1"/>
</dbReference>
<accession>A0A1H5S9B2</accession>
<protein>
    <recommendedName>
        <fullName evidence="6">DUF5125 domain-containing protein</fullName>
    </recommendedName>
</protein>
<feature type="domain" description="DUF5121" evidence="3">
    <location>
        <begin position="316"/>
        <end position="431"/>
    </location>
</feature>
<dbReference type="Proteomes" id="UP000236731">
    <property type="component" value="Unassembled WGS sequence"/>
</dbReference>
<evidence type="ECO:0008006" key="6">
    <source>
        <dbReference type="Google" id="ProtNLM"/>
    </source>
</evidence>
<proteinExistence type="predicted"/>
<evidence type="ECO:0000259" key="2">
    <source>
        <dbReference type="Pfam" id="PF17163"/>
    </source>
</evidence>
<dbReference type="AlphaFoldDB" id="A0A1H5S9B2"/>
<dbReference type="InterPro" id="IPR032184">
    <property type="entry name" value="DUF5016"/>
</dbReference>
<name>A0A1H5S9B2_9SPHI</name>
<feature type="domain" description="DUF5125" evidence="2">
    <location>
        <begin position="128"/>
        <end position="303"/>
    </location>
</feature>
<gene>
    <name evidence="4" type="ORF">SAMN05421877_101201</name>
</gene>
<organism evidence="4 5">
    <name type="scientific">Sphingobacterium lactis</name>
    <dbReference type="NCBI Taxonomy" id="797291"/>
    <lineage>
        <taxon>Bacteria</taxon>
        <taxon>Pseudomonadati</taxon>
        <taxon>Bacteroidota</taxon>
        <taxon>Sphingobacteriia</taxon>
        <taxon>Sphingobacteriales</taxon>
        <taxon>Sphingobacteriaceae</taxon>
        <taxon>Sphingobacterium</taxon>
    </lineage>
</organism>
<feature type="domain" description="DUF5016" evidence="1">
    <location>
        <begin position="2"/>
        <end position="118"/>
    </location>
</feature>
<evidence type="ECO:0000259" key="3">
    <source>
        <dbReference type="Pfam" id="PF17165"/>
    </source>
</evidence>
<evidence type="ECO:0000259" key="1">
    <source>
        <dbReference type="Pfam" id="PF16408"/>
    </source>
</evidence>
<reference evidence="5" key="1">
    <citation type="submission" date="2016-10" db="EMBL/GenBank/DDBJ databases">
        <authorList>
            <person name="Varghese N."/>
            <person name="Submissions S."/>
        </authorList>
    </citation>
    <scope>NUCLEOTIDE SEQUENCE [LARGE SCALE GENOMIC DNA]</scope>
    <source>
        <strain evidence="5">DSM 22361</strain>
    </source>
</reference>
<evidence type="ECO:0000313" key="5">
    <source>
        <dbReference type="Proteomes" id="UP000236731"/>
    </source>
</evidence>
<dbReference type="InterPro" id="IPR033430">
    <property type="entry name" value="DUF5121"/>
</dbReference>
<keyword evidence="5" id="KW-1185">Reference proteome</keyword>
<evidence type="ECO:0000313" key="4">
    <source>
        <dbReference type="EMBL" id="SEF47179.1"/>
    </source>
</evidence>